<dbReference type="PANTHER" id="PTHR23429">
    <property type="entry name" value="GLUCOSE-6-PHOSPHATE 1-DEHYDROGENASE G6PD"/>
    <property type="match status" value="1"/>
</dbReference>
<evidence type="ECO:0000256" key="5">
    <source>
        <dbReference type="ARBA" id="ARBA00023002"/>
    </source>
</evidence>
<dbReference type="InterPro" id="IPR019796">
    <property type="entry name" value="G6P_DH_AS"/>
</dbReference>
<feature type="domain" description="Glucose-6-phosphate dehydrogenase C-terminal" evidence="9">
    <location>
        <begin position="190"/>
        <end position="484"/>
    </location>
</feature>
<protein>
    <recommendedName>
        <fullName evidence="7">Glucose-6-phosphate 1-dehydrogenase</fullName>
        <shortName evidence="7">G6PD</shortName>
        <ecNumber evidence="7">1.1.1.49</ecNumber>
    </recommendedName>
</protein>
<comment type="function">
    <text evidence="7">Catalyzes the oxidation of glucose 6-phosphate to 6-phosphogluconolactone.</text>
</comment>
<dbReference type="HAMAP" id="MF_00966">
    <property type="entry name" value="G6PD"/>
    <property type="match status" value="1"/>
</dbReference>
<dbReference type="PIRSF" id="PIRSF000110">
    <property type="entry name" value="G6PD"/>
    <property type="match status" value="1"/>
</dbReference>
<name>A0A0C9P0F5_LACPA</name>
<dbReference type="SUPFAM" id="SSF51735">
    <property type="entry name" value="NAD(P)-binding Rossmann-fold domains"/>
    <property type="match status" value="1"/>
</dbReference>
<evidence type="ECO:0000259" key="9">
    <source>
        <dbReference type="Pfam" id="PF02781"/>
    </source>
</evidence>
<dbReference type="GO" id="GO:0009051">
    <property type="term" value="P:pentose-phosphate shunt, oxidative branch"/>
    <property type="evidence" value="ECO:0007669"/>
    <property type="project" value="TreeGrafter"/>
</dbReference>
<dbReference type="EC" id="1.1.1.49" evidence="7"/>
<feature type="binding site" evidence="7">
    <location>
        <position position="217"/>
    </location>
    <ligand>
        <name>substrate</name>
    </ligand>
</feature>
<dbReference type="PRINTS" id="PR00079">
    <property type="entry name" value="G6PDHDRGNASE"/>
</dbReference>
<feature type="active site" description="Proton acceptor" evidence="7">
    <location>
        <position position="241"/>
    </location>
</feature>
<feature type="domain" description="Glucose-6-phosphate dehydrogenase NAD-binding" evidence="8">
    <location>
        <begin position="10"/>
        <end position="188"/>
    </location>
</feature>
<dbReference type="PANTHER" id="PTHR23429:SF0">
    <property type="entry name" value="GLUCOSE-6-PHOSPHATE 1-DEHYDROGENASE"/>
    <property type="match status" value="1"/>
</dbReference>
<feature type="binding site" evidence="7">
    <location>
        <begin position="86"/>
        <end position="87"/>
    </location>
    <ligand>
        <name>NADP(+)</name>
        <dbReference type="ChEBI" id="CHEBI:58349"/>
    </ligand>
</feature>
<dbReference type="GO" id="GO:0005829">
    <property type="term" value="C:cytosol"/>
    <property type="evidence" value="ECO:0007669"/>
    <property type="project" value="TreeGrafter"/>
</dbReference>
<evidence type="ECO:0000256" key="3">
    <source>
        <dbReference type="ARBA" id="ARBA00022526"/>
    </source>
</evidence>
<evidence type="ECO:0000256" key="7">
    <source>
        <dbReference type="HAMAP-Rule" id="MF_00966"/>
    </source>
</evidence>
<feature type="binding site" evidence="7">
    <location>
        <position position="236"/>
    </location>
    <ligand>
        <name>substrate</name>
    </ligand>
</feature>
<comment type="caution">
    <text evidence="10">The sequence shown here is derived from an EMBL/GenBank/DDBJ whole genome shotgun (WGS) entry which is preliminary data.</text>
</comment>
<feature type="binding site" evidence="7">
    <location>
        <position position="341"/>
    </location>
    <ligand>
        <name>substrate</name>
    </ligand>
</feature>
<keyword evidence="4 7" id="KW-0521">NADP</keyword>
<evidence type="ECO:0000259" key="8">
    <source>
        <dbReference type="Pfam" id="PF00479"/>
    </source>
</evidence>
<accession>A0A0C9P0F5</accession>
<dbReference type="EMBL" id="BAYM01000377">
    <property type="protein sequence ID" value="GAN37820.1"/>
    <property type="molecule type" value="Genomic_DNA"/>
</dbReference>
<evidence type="ECO:0000313" key="10">
    <source>
        <dbReference type="EMBL" id="GAN37820.1"/>
    </source>
</evidence>
<dbReference type="GO" id="GO:0050661">
    <property type="term" value="F:NADP binding"/>
    <property type="evidence" value="ECO:0007669"/>
    <property type="project" value="UniProtKB-UniRule"/>
</dbReference>
<organism evidence="10 11">
    <name type="scientific">Lacticaseibacillus paracasei NRIC 0644</name>
    <dbReference type="NCBI Taxonomy" id="1435038"/>
    <lineage>
        <taxon>Bacteria</taxon>
        <taxon>Bacillati</taxon>
        <taxon>Bacillota</taxon>
        <taxon>Bacilli</taxon>
        <taxon>Lactobacillales</taxon>
        <taxon>Lactobacillaceae</taxon>
        <taxon>Lacticaseibacillus</taxon>
    </lineage>
</organism>
<evidence type="ECO:0000256" key="6">
    <source>
        <dbReference type="ARBA" id="ARBA00023277"/>
    </source>
</evidence>
<evidence type="ECO:0000256" key="1">
    <source>
        <dbReference type="ARBA" id="ARBA00004937"/>
    </source>
</evidence>
<dbReference type="InterPro" id="IPR036291">
    <property type="entry name" value="NAD(P)-bd_dom_sf"/>
</dbReference>
<evidence type="ECO:0000256" key="4">
    <source>
        <dbReference type="ARBA" id="ARBA00022857"/>
    </source>
</evidence>
<feature type="binding site" evidence="7">
    <location>
        <position position="179"/>
    </location>
    <ligand>
        <name>substrate</name>
    </ligand>
</feature>
<dbReference type="GO" id="GO:0004345">
    <property type="term" value="F:glucose-6-phosphate dehydrogenase activity"/>
    <property type="evidence" value="ECO:0007669"/>
    <property type="project" value="UniProtKB-UniRule"/>
</dbReference>
<evidence type="ECO:0000256" key="2">
    <source>
        <dbReference type="ARBA" id="ARBA00009975"/>
    </source>
</evidence>
<dbReference type="SUPFAM" id="SSF55347">
    <property type="entry name" value="Glyceraldehyde-3-phosphate dehydrogenase-like, C-terminal domain"/>
    <property type="match status" value="1"/>
</dbReference>
<keyword evidence="5 7" id="KW-0560">Oxidoreductase</keyword>
<dbReference type="Proteomes" id="UP000032552">
    <property type="component" value="Unassembled WGS sequence"/>
</dbReference>
<dbReference type="Gene3D" id="3.40.50.720">
    <property type="entry name" value="NAD(P)-binding Rossmann-like Domain"/>
    <property type="match status" value="1"/>
</dbReference>
<dbReference type="Gene3D" id="3.30.360.10">
    <property type="entry name" value="Dihydrodipicolinate Reductase, domain 2"/>
    <property type="match status" value="1"/>
</dbReference>
<comment type="catalytic activity">
    <reaction evidence="7">
        <text>D-glucose 6-phosphate + NADP(+) = 6-phospho-D-glucono-1,5-lactone + NADPH + H(+)</text>
        <dbReference type="Rhea" id="RHEA:15841"/>
        <dbReference type="ChEBI" id="CHEBI:15378"/>
        <dbReference type="ChEBI" id="CHEBI:57783"/>
        <dbReference type="ChEBI" id="CHEBI:57955"/>
        <dbReference type="ChEBI" id="CHEBI:58349"/>
        <dbReference type="ChEBI" id="CHEBI:61548"/>
        <dbReference type="EC" id="1.1.1.49"/>
    </reaction>
</comment>
<dbReference type="InterPro" id="IPR022675">
    <property type="entry name" value="G6P_DH_C"/>
</dbReference>
<feature type="binding site" evidence="7">
    <location>
        <position position="47"/>
    </location>
    <ligand>
        <name>NADP(+)</name>
        <dbReference type="ChEBI" id="CHEBI:58349"/>
    </ligand>
</feature>
<feature type="binding site" evidence="7">
    <location>
        <position position="149"/>
    </location>
    <ligand>
        <name>NADP(+)</name>
        <dbReference type="ChEBI" id="CHEBI:58349"/>
    </ligand>
</feature>
<keyword evidence="6 7" id="KW-0119">Carbohydrate metabolism</keyword>
<dbReference type="PROSITE" id="PS00069">
    <property type="entry name" value="G6P_DEHYDROGENASE"/>
    <property type="match status" value="1"/>
</dbReference>
<evidence type="ECO:0000313" key="11">
    <source>
        <dbReference type="Proteomes" id="UP000032552"/>
    </source>
</evidence>
<dbReference type="RefSeq" id="WP_003569313.1">
    <property type="nucleotide sequence ID" value="NZ_BAYM01000377.1"/>
</dbReference>
<dbReference type="NCBIfam" id="TIGR00871">
    <property type="entry name" value="zwf"/>
    <property type="match status" value="1"/>
</dbReference>
<comment type="pathway">
    <text evidence="1 7">Carbohydrate degradation; pentose phosphate pathway; D-ribulose 5-phosphate from D-glucose 6-phosphate (oxidative stage): step 1/3.</text>
</comment>
<proteinExistence type="inferred from homology"/>
<feature type="binding site" evidence="7">
    <location>
        <position position="183"/>
    </location>
    <ligand>
        <name>substrate</name>
    </ligand>
</feature>
<sequence>MPEESRAVIIIFGGSGDLASRKLYPALFNLYRRGVLAEHFAVIGTARRPWTDDHYHEVVENAVAGDDVDRDQAKAFAQHFFYQSHDVTDADHYITLKNLAAKLDDQYVTGGNRIFYMAMAPDFFETIASHLKSEHLLTERGFNRLIIEKPFGHDYASAKELNDSLTATFDDDQIFRIDHYLGKEMIQNLLAFRFDNAIFEGVWNKDYIDNIQITLSEAVGVEERAGYYEKAGALRDMVQNHVMQVLSYLTMPKPKTFTANDILTAKDQVFAALKPYDLATAKENFVRAQYASAEVDGDQVLGYRQEEGVAADSQTATFVAGKIMLDMPQWEGVPVYIRTGKRLTRKSTQLTLTFKPVASPLFNRETGSQPDSLTIYIEPSEGYSLQLNGKALGTGFNIEPDELRYRHDPEAAAAAPEAYERLINNVLEGDQTNFTHWSELSASWRFIDAIQAAWSQETEMPTYPAATMGPQAAFDLLARDGRQWFWQPRRIKLAD</sequence>
<comment type="similarity">
    <text evidence="2 7">Belongs to the glucose-6-phosphate dehydrogenase family.</text>
</comment>
<dbReference type="GO" id="GO:0006006">
    <property type="term" value="P:glucose metabolic process"/>
    <property type="evidence" value="ECO:0007669"/>
    <property type="project" value="UniProtKB-KW"/>
</dbReference>
<gene>
    <name evidence="7" type="primary">zwf</name>
    <name evidence="10" type="ORF">LC0644_2409</name>
</gene>
<dbReference type="UniPathway" id="UPA00115">
    <property type="reaction ID" value="UER00408"/>
</dbReference>
<comment type="caution">
    <text evidence="7">Lacks conserved residue(s) required for the propagation of feature annotation.</text>
</comment>
<reference evidence="11" key="1">
    <citation type="submission" date="2014-05" db="EMBL/GenBank/DDBJ databases">
        <title>Whole genome sequencing of Lactobacillus casei NRIC0644.</title>
        <authorList>
            <person name="Atarashi H."/>
            <person name="Yoshida Y."/>
            <person name="Fujimura S."/>
            <person name="Tanaka N."/>
            <person name="Shiwa Y."/>
            <person name="Yoshikawa H."/>
            <person name="Okada S."/>
            <person name="Nakagawa J."/>
        </authorList>
    </citation>
    <scope>NUCLEOTIDE SEQUENCE [LARGE SCALE GENOMIC DNA]</scope>
    <source>
        <strain evidence="11">NRIC0644</strain>
    </source>
</reference>
<dbReference type="AlphaFoldDB" id="A0A0C9P0F5"/>
<dbReference type="InterPro" id="IPR001282">
    <property type="entry name" value="G6P_DH"/>
</dbReference>
<keyword evidence="3 7" id="KW-0313">Glucose metabolism</keyword>
<dbReference type="InterPro" id="IPR022674">
    <property type="entry name" value="G6P_DH_NAD-bd"/>
</dbReference>
<dbReference type="Pfam" id="PF00479">
    <property type="entry name" value="G6PD_N"/>
    <property type="match status" value="1"/>
</dbReference>
<feature type="binding site" evidence="7">
    <location>
        <position position="346"/>
    </location>
    <ligand>
        <name>substrate</name>
    </ligand>
</feature>
<dbReference type="Pfam" id="PF02781">
    <property type="entry name" value="G6PD_C"/>
    <property type="match status" value="1"/>
</dbReference>